<dbReference type="InterPro" id="IPR017968">
    <property type="entry name" value="Acylphosphatase_CS"/>
</dbReference>
<reference evidence="10" key="1">
    <citation type="submission" date="2016-11" db="EMBL/GenBank/DDBJ databases">
        <authorList>
            <person name="Varghese N."/>
            <person name="Submissions S."/>
        </authorList>
    </citation>
    <scope>NUCLEOTIDE SEQUENCE [LARGE SCALE GENOMIC DNA]</scope>
    <source>
        <strain evidence="10">DSM 21264</strain>
    </source>
</reference>
<protein>
    <recommendedName>
        <fullName evidence="3 5">Acylphosphatase</fullName>
        <ecNumber evidence="2 5">3.6.1.7</ecNumber>
    </recommendedName>
</protein>
<dbReference type="SUPFAM" id="SSF54975">
    <property type="entry name" value="Acylphosphatase/BLUF domain-like"/>
    <property type="match status" value="1"/>
</dbReference>
<sequence length="111" mass="12469">MSELSLLDEFSDAKEEELNMSQKREIFTVKGVVQGVGFRYYASHQALKLGLTGYAKNLHNGDVEVVACGEADKLELLYQWLHDGSPAARVETVVRNDFHSEKSFRGFSIQS</sequence>
<evidence type="ECO:0000313" key="9">
    <source>
        <dbReference type="EMBL" id="SHF19622.1"/>
    </source>
</evidence>
<dbReference type="InterPro" id="IPR036046">
    <property type="entry name" value="Acylphosphatase-like_dom_sf"/>
</dbReference>
<dbReference type="InterPro" id="IPR001792">
    <property type="entry name" value="Acylphosphatase-like_dom"/>
</dbReference>
<gene>
    <name evidence="9" type="ORF">SAMN02745781_01684</name>
</gene>
<dbReference type="InterPro" id="IPR020456">
    <property type="entry name" value="Acylphosphatase"/>
</dbReference>
<dbReference type="EC" id="3.6.1.7" evidence="2 5"/>
<evidence type="ECO:0000259" key="8">
    <source>
        <dbReference type="PROSITE" id="PS51160"/>
    </source>
</evidence>
<feature type="active site" evidence="5">
    <location>
        <position position="39"/>
    </location>
</feature>
<evidence type="ECO:0000256" key="2">
    <source>
        <dbReference type="ARBA" id="ARBA00012150"/>
    </source>
</evidence>
<dbReference type="PROSITE" id="PS51160">
    <property type="entry name" value="ACYLPHOSPHATASE_3"/>
    <property type="match status" value="1"/>
</dbReference>
<evidence type="ECO:0000256" key="1">
    <source>
        <dbReference type="ARBA" id="ARBA00005614"/>
    </source>
</evidence>
<dbReference type="AlphaFoldDB" id="A0A1M4ZP96"/>
<proteinExistence type="inferred from homology"/>
<dbReference type="PROSITE" id="PS00151">
    <property type="entry name" value="ACYLPHOSPHATASE_2"/>
    <property type="match status" value="1"/>
</dbReference>
<evidence type="ECO:0000256" key="7">
    <source>
        <dbReference type="RuleBase" id="RU004168"/>
    </source>
</evidence>
<evidence type="ECO:0000256" key="3">
    <source>
        <dbReference type="ARBA" id="ARBA00015991"/>
    </source>
</evidence>
<dbReference type="Pfam" id="PF00708">
    <property type="entry name" value="Acylphosphatase"/>
    <property type="match status" value="1"/>
</dbReference>
<evidence type="ECO:0000256" key="6">
    <source>
        <dbReference type="RuleBase" id="RU000553"/>
    </source>
</evidence>
<dbReference type="GO" id="GO:0003998">
    <property type="term" value="F:acylphosphatase activity"/>
    <property type="evidence" value="ECO:0007669"/>
    <property type="project" value="UniProtKB-EC"/>
</dbReference>
<comment type="catalytic activity">
    <reaction evidence="4 5 6">
        <text>an acyl phosphate + H2O = a carboxylate + phosphate + H(+)</text>
        <dbReference type="Rhea" id="RHEA:14965"/>
        <dbReference type="ChEBI" id="CHEBI:15377"/>
        <dbReference type="ChEBI" id="CHEBI:15378"/>
        <dbReference type="ChEBI" id="CHEBI:29067"/>
        <dbReference type="ChEBI" id="CHEBI:43474"/>
        <dbReference type="ChEBI" id="CHEBI:59918"/>
        <dbReference type="EC" id="3.6.1.7"/>
    </reaction>
</comment>
<feature type="active site" evidence="5">
    <location>
        <position position="57"/>
    </location>
</feature>
<dbReference type="NCBIfam" id="NF011000">
    <property type="entry name" value="PRK14426.1"/>
    <property type="match status" value="1"/>
</dbReference>
<keyword evidence="5 6" id="KW-0378">Hydrolase</keyword>
<feature type="domain" description="Acylphosphatase-like" evidence="8">
    <location>
        <begin position="24"/>
        <end position="111"/>
    </location>
</feature>
<name>A0A1M4ZP96_VIBGA</name>
<dbReference type="Gene3D" id="3.30.70.100">
    <property type="match status" value="1"/>
</dbReference>
<dbReference type="Proteomes" id="UP000184159">
    <property type="component" value="Unassembled WGS sequence"/>
</dbReference>
<evidence type="ECO:0000256" key="5">
    <source>
        <dbReference type="PROSITE-ProRule" id="PRU00520"/>
    </source>
</evidence>
<keyword evidence="10" id="KW-1185">Reference proteome</keyword>
<accession>A0A1M4ZP96</accession>
<organism evidence="9 10">
    <name type="scientific">Vibrio gazogenes DSM 21264 = NBRC 103151</name>
    <dbReference type="NCBI Taxonomy" id="1123492"/>
    <lineage>
        <taxon>Bacteria</taxon>
        <taxon>Pseudomonadati</taxon>
        <taxon>Pseudomonadota</taxon>
        <taxon>Gammaproteobacteria</taxon>
        <taxon>Vibrionales</taxon>
        <taxon>Vibrionaceae</taxon>
        <taxon>Vibrio</taxon>
    </lineage>
</organism>
<evidence type="ECO:0000313" key="10">
    <source>
        <dbReference type="Proteomes" id="UP000184159"/>
    </source>
</evidence>
<dbReference type="PANTHER" id="PTHR47268:SF4">
    <property type="entry name" value="ACYLPHOSPHATASE"/>
    <property type="match status" value="1"/>
</dbReference>
<dbReference type="PROSITE" id="PS00150">
    <property type="entry name" value="ACYLPHOSPHATASE_1"/>
    <property type="match status" value="1"/>
</dbReference>
<evidence type="ECO:0000256" key="4">
    <source>
        <dbReference type="ARBA" id="ARBA00047645"/>
    </source>
</evidence>
<dbReference type="PANTHER" id="PTHR47268">
    <property type="entry name" value="ACYLPHOSPHATASE"/>
    <property type="match status" value="1"/>
</dbReference>
<comment type="similarity">
    <text evidence="1 7">Belongs to the acylphosphatase family.</text>
</comment>
<dbReference type="EMBL" id="FQUH01000006">
    <property type="protein sequence ID" value="SHF19622.1"/>
    <property type="molecule type" value="Genomic_DNA"/>
</dbReference>